<feature type="compositionally biased region" description="Pro residues" evidence="2">
    <location>
        <begin position="31"/>
        <end position="52"/>
    </location>
</feature>
<evidence type="ECO:0000256" key="3">
    <source>
        <dbReference type="SAM" id="SignalP"/>
    </source>
</evidence>
<comment type="caution">
    <text evidence="4">The sequence shown here is derived from an EMBL/GenBank/DDBJ whole genome shotgun (WGS) entry which is preliminary data.</text>
</comment>
<dbReference type="PROSITE" id="PS51257">
    <property type="entry name" value="PROKAR_LIPOPROTEIN"/>
    <property type="match status" value="1"/>
</dbReference>
<dbReference type="EMBL" id="PEOG01000077">
    <property type="protein sequence ID" value="PIM51162.1"/>
    <property type="molecule type" value="Genomic_DNA"/>
</dbReference>
<organism evidence="4 5">
    <name type="scientific">Roseateles chitinivorans</name>
    <dbReference type="NCBI Taxonomy" id="2917965"/>
    <lineage>
        <taxon>Bacteria</taxon>
        <taxon>Pseudomonadati</taxon>
        <taxon>Pseudomonadota</taxon>
        <taxon>Betaproteobacteria</taxon>
        <taxon>Burkholderiales</taxon>
        <taxon>Sphaerotilaceae</taxon>
        <taxon>Roseateles</taxon>
    </lineage>
</organism>
<evidence type="ECO:0000256" key="2">
    <source>
        <dbReference type="SAM" id="MobiDB-lite"/>
    </source>
</evidence>
<dbReference type="Proteomes" id="UP000231501">
    <property type="component" value="Unassembled WGS sequence"/>
</dbReference>
<dbReference type="PANTHER" id="PTHR30203:SF24">
    <property type="entry name" value="BLR4935 PROTEIN"/>
    <property type="match status" value="1"/>
</dbReference>
<keyword evidence="1" id="KW-0175">Coiled coil</keyword>
<dbReference type="PANTHER" id="PTHR30203">
    <property type="entry name" value="OUTER MEMBRANE CATION EFFLUX PROTEIN"/>
    <property type="match status" value="1"/>
</dbReference>
<dbReference type="InterPro" id="IPR010131">
    <property type="entry name" value="MdtP/NodT-like"/>
</dbReference>
<protein>
    <submittedName>
        <fullName evidence="4">Transporter</fullName>
    </submittedName>
</protein>
<dbReference type="AlphaFoldDB" id="A0A2G9C484"/>
<feature type="signal peptide" evidence="3">
    <location>
        <begin position="1"/>
        <end position="27"/>
    </location>
</feature>
<feature type="region of interest" description="Disordered" evidence="2">
    <location>
        <begin position="27"/>
        <end position="54"/>
    </location>
</feature>
<reference evidence="4 5" key="1">
    <citation type="submission" date="2017-11" db="EMBL/GenBank/DDBJ databases">
        <title>Draft genome sequence of Mitsuaria sp. HWN-4.</title>
        <authorList>
            <person name="Gundlapally S.R."/>
        </authorList>
    </citation>
    <scope>NUCLEOTIDE SEQUENCE [LARGE SCALE GENOMIC DNA]</scope>
    <source>
        <strain evidence="4 5">HWN-4</strain>
    </source>
</reference>
<evidence type="ECO:0000313" key="5">
    <source>
        <dbReference type="Proteomes" id="UP000231501"/>
    </source>
</evidence>
<dbReference type="RefSeq" id="WP_099863571.1">
    <property type="nucleotide sequence ID" value="NZ_PEOG01000077.1"/>
</dbReference>
<sequence length="434" mass="46035">MKYPPWFAPWRLSCWIASSALSCAAYAQAPSSPPTGPGSAEPAPPRGVPSPSRPTLALALEGAWARSLASAEATGRQRQAEAERRVARTWLAGAPTLEVLQREGRGAGAEGTRETEIGITLPLWRFGQRDRNTQTAQAESDWALAAEQAARLRLAGEVRELASRLQLAEVDVQSARLQRGSLEALSADVHRRVTAGDLAPADAMAARADLFAALAAEREAEQNLIAQRSAWLLLTGTTSEPALASASDAPDPAADVSLDQHAEALLAEAAVQRARQRVAQVQAQRAAAPELGIGLRQERPGLGQPHQNSVAVALRLPFGSEPHNQPRLAAALAEEDVALIARQQLRLRLAAELDLAKAQLAAASARADTERERATLLRDRASLLKQSFNAGETSLPDLLRALAAAAQAEAAAARQQVAVVQARGRLHQALGQLP</sequence>
<gene>
    <name evidence="4" type="ORF">CS062_21255</name>
</gene>
<dbReference type="Gene3D" id="1.20.1600.10">
    <property type="entry name" value="Outer membrane efflux proteins (OEP)"/>
    <property type="match status" value="1"/>
</dbReference>
<dbReference type="OrthoDB" id="8558511at2"/>
<dbReference type="GO" id="GO:0015562">
    <property type="term" value="F:efflux transmembrane transporter activity"/>
    <property type="evidence" value="ECO:0007669"/>
    <property type="project" value="InterPro"/>
</dbReference>
<feature type="chain" id="PRO_5013956933" evidence="3">
    <location>
        <begin position="28"/>
        <end position="434"/>
    </location>
</feature>
<evidence type="ECO:0000256" key="1">
    <source>
        <dbReference type="SAM" id="Coils"/>
    </source>
</evidence>
<name>A0A2G9C484_9BURK</name>
<evidence type="ECO:0000313" key="4">
    <source>
        <dbReference type="EMBL" id="PIM51162.1"/>
    </source>
</evidence>
<keyword evidence="3" id="KW-0732">Signal</keyword>
<accession>A0A2G9C484</accession>
<dbReference type="SUPFAM" id="SSF56954">
    <property type="entry name" value="Outer membrane efflux proteins (OEP)"/>
    <property type="match status" value="1"/>
</dbReference>
<keyword evidence="5" id="KW-1185">Reference proteome</keyword>
<proteinExistence type="predicted"/>
<feature type="coiled-coil region" evidence="1">
    <location>
        <begin position="353"/>
        <end position="423"/>
    </location>
</feature>